<dbReference type="GO" id="GO:0005764">
    <property type="term" value="C:lysosome"/>
    <property type="evidence" value="ECO:0000318"/>
    <property type="project" value="GO_Central"/>
</dbReference>
<dbReference type="PRINTS" id="PR00705">
    <property type="entry name" value="PAPAIN"/>
</dbReference>
<dbReference type="SMART" id="SM00645">
    <property type="entry name" value="Pept_C1"/>
    <property type="match status" value="1"/>
</dbReference>
<dbReference type="AlphaFoldDB" id="E9H8N1"/>
<dbReference type="PhylomeDB" id="E9H8N1"/>
<evidence type="ECO:0000256" key="3">
    <source>
        <dbReference type="ARBA" id="ARBA00022801"/>
    </source>
</evidence>
<feature type="signal peptide" evidence="7">
    <location>
        <begin position="1"/>
        <end position="21"/>
    </location>
</feature>
<dbReference type="Pfam" id="PF08246">
    <property type="entry name" value="Inhibitor_I29"/>
    <property type="match status" value="1"/>
</dbReference>
<comment type="similarity">
    <text evidence="1">Belongs to the peptidase C1 family.</text>
</comment>
<reference evidence="9 10" key="1">
    <citation type="journal article" date="2011" name="Science">
        <title>The ecoresponsive genome of Daphnia pulex.</title>
        <authorList>
            <person name="Colbourne J.K."/>
            <person name="Pfrender M.E."/>
            <person name="Gilbert D."/>
            <person name="Thomas W.K."/>
            <person name="Tucker A."/>
            <person name="Oakley T.H."/>
            <person name="Tokishita S."/>
            <person name="Aerts A."/>
            <person name="Arnold G.J."/>
            <person name="Basu M.K."/>
            <person name="Bauer D.J."/>
            <person name="Caceres C.E."/>
            <person name="Carmel L."/>
            <person name="Casola C."/>
            <person name="Choi J.H."/>
            <person name="Detter J.C."/>
            <person name="Dong Q."/>
            <person name="Dusheyko S."/>
            <person name="Eads B.D."/>
            <person name="Frohlich T."/>
            <person name="Geiler-Samerotte K.A."/>
            <person name="Gerlach D."/>
            <person name="Hatcher P."/>
            <person name="Jogdeo S."/>
            <person name="Krijgsveld J."/>
            <person name="Kriventseva E.V."/>
            <person name="Kultz D."/>
            <person name="Laforsch C."/>
            <person name="Lindquist E."/>
            <person name="Lopez J."/>
            <person name="Manak J.R."/>
            <person name="Muller J."/>
            <person name="Pangilinan J."/>
            <person name="Patwardhan R.P."/>
            <person name="Pitluck S."/>
            <person name="Pritham E.J."/>
            <person name="Rechtsteiner A."/>
            <person name="Rho M."/>
            <person name="Rogozin I.B."/>
            <person name="Sakarya O."/>
            <person name="Salamov A."/>
            <person name="Schaack S."/>
            <person name="Shapiro H."/>
            <person name="Shiga Y."/>
            <person name="Skalitzky C."/>
            <person name="Smith Z."/>
            <person name="Souvorov A."/>
            <person name="Sung W."/>
            <person name="Tang Z."/>
            <person name="Tsuchiya D."/>
            <person name="Tu H."/>
            <person name="Vos H."/>
            <person name="Wang M."/>
            <person name="Wolf Y.I."/>
            <person name="Yamagata H."/>
            <person name="Yamada T."/>
            <person name="Ye Y."/>
            <person name="Shaw J.R."/>
            <person name="Andrews J."/>
            <person name="Crease T.J."/>
            <person name="Tang H."/>
            <person name="Lucas S.M."/>
            <person name="Robertson H.M."/>
            <person name="Bork P."/>
            <person name="Koonin E.V."/>
            <person name="Zdobnov E.M."/>
            <person name="Grigoriev I.V."/>
            <person name="Lynch M."/>
            <person name="Boore J.L."/>
        </authorList>
    </citation>
    <scope>NUCLEOTIDE SEQUENCE [LARGE SCALE GENOMIC DNA]</scope>
</reference>
<dbReference type="KEGG" id="dpx:DAPPUDRAFT_308646"/>
<dbReference type="PROSITE" id="PS00639">
    <property type="entry name" value="THIOL_PROTEASE_HIS"/>
    <property type="match status" value="1"/>
</dbReference>
<dbReference type="Pfam" id="PF00112">
    <property type="entry name" value="Peptidase_C1"/>
    <property type="match status" value="1"/>
</dbReference>
<evidence type="ECO:0000256" key="1">
    <source>
        <dbReference type="ARBA" id="ARBA00008455"/>
    </source>
</evidence>
<dbReference type="InterPro" id="IPR039417">
    <property type="entry name" value="Peptidase_C1A_papain-like"/>
</dbReference>
<keyword evidence="2" id="KW-0645">Protease</keyword>
<dbReference type="eggNOG" id="KOG1543">
    <property type="taxonomic scope" value="Eukaryota"/>
</dbReference>
<dbReference type="GO" id="GO:0004197">
    <property type="term" value="F:cysteine-type endopeptidase activity"/>
    <property type="evidence" value="ECO:0000318"/>
    <property type="project" value="GO_Central"/>
</dbReference>
<keyword evidence="3" id="KW-0378">Hydrolase</keyword>
<dbReference type="InterPro" id="IPR000668">
    <property type="entry name" value="Peptidase_C1A_C"/>
</dbReference>
<dbReference type="SUPFAM" id="SSF54001">
    <property type="entry name" value="Cysteine proteinases"/>
    <property type="match status" value="1"/>
</dbReference>
<dbReference type="HOGENOM" id="CLU_012184_1_2_1"/>
<dbReference type="PROSITE" id="PS00139">
    <property type="entry name" value="THIOL_PROTEASE_CYS"/>
    <property type="match status" value="1"/>
</dbReference>
<dbReference type="GO" id="GO:0005615">
    <property type="term" value="C:extracellular space"/>
    <property type="evidence" value="ECO:0000318"/>
    <property type="project" value="GO_Central"/>
</dbReference>
<evidence type="ECO:0000256" key="2">
    <source>
        <dbReference type="ARBA" id="ARBA00022670"/>
    </source>
</evidence>
<evidence type="ECO:0000256" key="7">
    <source>
        <dbReference type="SAM" id="SignalP"/>
    </source>
</evidence>
<dbReference type="InterPro" id="IPR013201">
    <property type="entry name" value="Prot_inhib_I29"/>
</dbReference>
<evidence type="ECO:0000313" key="9">
    <source>
        <dbReference type="EMBL" id="EFX71916.1"/>
    </source>
</evidence>
<dbReference type="PROSITE" id="PS00640">
    <property type="entry name" value="THIOL_PROTEASE_ASN"/>
    <property type="match status" value="1"/>
</dbReference>
<dbReference type="OMA" id="HESPECD"/>
<evidence type="ECO:0000259" key="8">
    <source>
        <dbReference type="SMART" id="SM00645"/>
    </source>
</evidence>
<sequence length="352" mass="38349">MKFVFVLFALTVIAAVNGASADADWEAYKKLYGKDYQQKSFGGQSEETLRKNQFLKTDAAIQNANQDRNNKFKQDHNVFSDMFDFEIAALMGAKKPANEKGSRPTLMTTIGRENRQALPAILDYRTHKCMAPIRNQAACGSCWSFASINSLEFSACNKTATKVLTPLSEQHLIDCDLYDNACNGGWPTNAWYYIKTNNGSAKAASYAYSSATCCTTSCCAKKTCKYTASMLGAKVSNYGYVGSSSSNNTALVMQSALLQYGPLAVAIATAPSFMSYKSGVYNDVACDNKTIDHAINIVGFGKTNATECSSGTDYWIIRNSWGTTWGLLGYGMIQRGVNKCSIESYPMAVIAA</sequence>
<keyword evidence="4" id="KW-0788">Thiol protease</keyword>
<dbReference type="InterPro" id="IPR013128">
    <property type="entry name" value="Peptidase_C1A"/>
</dbReference>
<dbReference type="InterPro" id="IPR025660">
    <property type="entry name" value="Pept_his_AS"/>
</dbReference>
<keyword evidence="6" id="KW-1015">Disulfide bond</keyword>
<dbReference type="Proteomes" id="UP000000305">
    <property type="component" value="Unassembled WGS sequence"/>
</dbReference>
<dbReference type="EMBL" id="GL732605">
    <property type="protein sequence ID" value="EFX71916.1"/>
    <property type="molecule type" value="Genomic_DNA"/>
</dbReference>
<dbReference type="InterPro" id="IPR038765">
    <property type="entry name" value="Papain-like_cys_pep_sf"/>
</dbReference>
<keyword evidence="10" id="KW-1185">Reference proteome</keyword>
<dbReference type="InterPro" id="IPR025661">
    <property type="entry name" value="Pept_asp_AS"/>
</dbReference>
<dbReference type="GO" id="GO:0051603">
    <property type="term" value="P:proteolysis involved in protein catabolic process"/>
    <property type="evidence" value="ECO:0000318"/>
    <property type="project" value="GO_Central"/>
</dbReference>
<evidence type="ECO:0000256" key="5">
    <source>
        <dbReference type="ARBA" id="ARBA00023145"/>
    </source>
</evidence>
<dbReference type="InParanoid" id="E9H8N1"/>
<evidence type="ECO:0000256" key="6">
    <source>
        <dbReference type="ARBA" id="ARBA00023157"/>
    </source>
</evidence>
<dbReference type="PANTHER" id="PTHR12411">
    <property type="entry name" value="CYSTEINE PROTEASE FAMILY C1-RELATED"/>
    <property type="match status" value="1"/>
</dbReference>
<dbReference type="Gene3D" id="3.90.70.10">
    <property type="entry name" value="Cysteine proteinases"/>
    <property type="match status" value="1"/>
</dbReference>
<evidence type="ECO:0000313" key="10">
    <source>
        <dbReference type="Proteomes" id="UP000000305"/>
    </source>
</evidence>
<protein>
    <recommendedName>
        <fullName evidence="8">Peptidase C1A papain C-terminal domain-containing protein</fullName>
    </recommendedName>
</protein>
<dbReference type="CDD" id="cd02248">
    <property type="entry name" value="Peptidase_C1A"/>
    <property type="match status" value="1"/>
</dbReference>
<proteinExistence type="inferred from homology"/>
<dbReference type="FunCoup" id="E9H8N1">
    <property type="interactions" value="106"/>
</dbReference>
<keyword evidence="7" id="KW-0732">Signal</keyword>
<dbReference type="OrthoDB" id="6372601at2759"/>
<feature type="chain" id="PRO_5018774584" description="Peptidase C1A papain C-terminal domain-containing protein" evidence="7">
    <location>
        <begin position="22"/>
        <end position="352"/>
    </location>
</feature>
<keyword evidence="5" id="KW-0865">Zymogen</keyword>
<evidence type="ECO:0000256" key="4">
    <source>
        <dbReference type="ARBA" id="ARBA00022807"/>
    </source>
</evidence>
<dbReference type="InterPro" id="IPR000169">
    <property type="entry name" value="Pept_cys_AS"/>
</dbReference>
<accession>E9H8N1</accession>
<organism evidence="9 10">
    <name type="scientific">Daphnia pulex</name>
    <name type="common">Water flea</name>
    <dbReference type="NCBI Taxonomy" id="6669"/>
    <lineage>
        <taxon>Eukaryota</taxon>
        <taxon>Metazoa</taxon>
        <taxon>Ecdysozoa</taxon>
        <taxon>Arthropoda</taxon>
        <taxon>Crustacea</taxon>
        <taxon>Branchiopoda</taxon>
        <taxon>Diplostraca</taxon>
        <taxon>Cladocera</taxon>
        <taxon>Anomopoda</taxon>
        <taxon>Daphniidae</taxon>
        <taxon>Daphnia</taxon>
    </lineage>
</organism>
<name>E9H8N1_DAPPU</name>
<feature type="domain" description="Peptidase C1A papain C-terminal" evidence="8">
    <location>
        <begin position="118"/>
        <end position="350"/>
    </location>
</feature>
<gene>
    <name evidence="9" type="ORF">DAPPUDRAFT_308646</name>
</gene>